<dbReference type="Pfam" id="PF17936">
    <property type="entry name" value="Big_6"/>
    <property type="match status" value="1"/>
</dbReference>
<dbReference type="GO" id="GO:0005975">
    <property type="term" value="P:carbohydrate metabolic process"/>
    <property type="evidence" value="ECO:0007669"/>
    <property type="project" value="UniProtKB-ARBA"/>
</dbReference>
<dbReference type="EMBL" id="ACGK02000003">
    <property type="protein sequence ID" value="EGF22865.1"/>
    <property type="molecule type" value="Genomic_DNA"/>
</dbReference>
<keyword evidence="1" id="KW-0134">Cell wall</keyword>
<keyword evidence="6" id="KW-0472">Membrane</keyword>
<dbReference type="InterPro" id="IPR019931">
    <property type="entry name" value="LPXTG_anchor"/>
</dbReference>
<dbReference type="InterPro" id="IPR013783">
    <property type="entry name" value="Ig-like_fold"/>
</dbReference>
<evidence type="ECO:0000259" key="7">
    <source>
        <dbReference type="PROSITE" id="PS50847"/>
    </source>
</evidence>
<keyword evidence="6" id="KW-0812">Transmembrane</keyword>
<evidence type="ECO:0000313" key="8">
    <source>
        <dbReference type="EMBL" id="EGF22865.1"/>
    </source>
</evidence>
<feature type="compositionally biased region" description="Pro residues" evidence="5">
    <location>
        <begin position="366"/>
        <end position="378"/>
    </location>
</feature>
<evidence type="ECO:0000256" key="5">
    <source>
        <dbReference type="SAM" id="MobiDB-lite"/>
    </source>
</evidence>
<keyword evidence="6" id="KW-1133">Transmembrane helix</keyword>
<protein>
    <submittedName>
        <fullName evidence="8">LPXTG-motif cell wall anchor domain protein</fullName>
    </submittedName>
</protein>
<feature type="transmembrane region" description="Helical" evidence="6">
    <location>
        <begin position="406"/>
        <end position="425"/>
    </location>
</feature>
<name>F1T6H1_9ACTN</name>
<dbReference type="Pfam" id="PF18938">
    <property type="entry name" value="aRib"/>
    <property type="match status" value="1"/>
</dbReference>
<feature type="region of interest" description="Disordered" evidence="5">
    <location>
        <begin position="364"/>
        <end position="403"/>
    </location>
</feature>
<feature type="region of interest" description="Disordered" evidence="5">
    <location>
        <begin position="311"/>
        <end position="344"/>
    </location>
</feature>
<dbReference type="InterPro" id="IPR041498">
    <property type="entry name" value="Big_6"/>
</dbReference>
<dbReference type="NCBIfam" id="TIGR01167">
    <property type="entry name" value="LPXTG_anchor"/>
    <property type="match status" value="1"/>
</dbReference>
<feature type="compositionally biased region" description="Basic and acidic residues" evidence="5">
    <location>
        <begin position="311"/>
        <end position="322"/>
    </location>
</feature>
<evidence type="ECO:0000256" key="1">
    <source>
        <dbReference type="ARBA" id="ARBA00022512"/>
    </source>
</evidence>
<evidence type="ECO:0000256" key="2">
    <source>
        <dbReference type="ARBA" id="ARBA00022525"/>
    </source>
</evidence>
<dbReference type="PROSITE" id="PS50847">
    <property type="entry name" value="GRAM_POS_ANCHORING"/>
    <property type="match status" value="1"/>
</dbReference>
<reference evidence="8 9" key="1">
    <citation type="submission" date="2011-02" db="EMBL/GenBank/DDBJ databases">
        <authorList>
            <person name="Muzny D."/>
            <person name="Qin X."/>
            <person name="Buhay C."/>
            <person name="Dugan-Rocha S."/>
            <person name="Ding Y."/>
            <person name="Chen G."/>
            <person name="Hawes A."/>
            <person name="Holder M."/>
            <person name="Jhangiani S."/>
            <person name="Johnson A."/>
            <person name="Khan Z."/>
            <person name="Li Z."/>
            <person name="Liu W."/>
            <person name="Liu X."/>
            <person name="Perez L."/>
            <person name="Shen H."/>
            <person name="Wang Q."/>
            <person name="Watt J."/>
            <person name="Xi L."/>
            <person name="Xin Y."/>
            <person name="Zhou J."/>
            <person name="Deng J."/>
            <person name="Jiang H."/>
            <person name="Liu Y."/>
            <person name="Qu J."/>
            <person name="Song X.-Z."/>
            <person name="Zhang L."/>
            <person name="Villasana D."/>
            <person name="Johnson A."/>
            <person name="Liu J."/>
            <person name="Liyanage D."/>
            <person name="Lorensuhewa L."/>
            <person name="Robinson T."/>
            <person name="Song A."/>
            <person name="Song B.-B."/>
            <person name="Dinh H."/>
            <person name="Thornton R."/>
            <person name="Coyle M."/>
            <person name="Francisco L."/>
            <person name="Jackson L."/>
            <person name="Javaid M."/>
            <person name="Korchina V."/>
            <person name="Kovar C."/>
            <person name="Mata R."/>
            <person name="Mathew T."/>
            <person name="Ngo R."/>
            <person name="Nguyen L."/>
            <person name="Nguyen N."/>
            <person name="Okwuonu G."/>
            <person name="Ongeri F."/>
            <person name="Pham C."/>
            <person name="Simmons D."/>
            <person name="Wilczek-Boney K."/>
            <person name="Hale W."/>
            <person name="Jakkamsetti A."/>
            <person name="Pham P."/>
            <person name="Ruth R."/>
            <person name="San Lucas F."/>
            <person name="Warren J."/>
            <person name="Zhang J."/>
            <person name="Zhao Z."/>
            <person name="Zhou C."/>
            <person name="Zhu D."/>
            <person name="Lee S."/>
            <person name="Bess C."/>
            <person name="Blankenburg K."/>
            <person name="Forbes L."/>
            <person name="Fu Q."/>
            <person name="Gubbala S."/>
            <person name="Hirani K."/>
            <person name="Jayaseelan J.C."/>
            <person name="Lara F."/>
            <person name="Munidasa M."/>
            <person name="Palculict T."/>
            <person name="Patil S."/>
            <person name="Pu L.-L."/>
            <person name="Saada N."/>
            <person name="Tang L."/>
            <person name="Weissenberger G."/>
            <person name="Zhu Y."/>
            <person name="Hemphill L."/>
            <person name="Shang Y."/>
            <person name="Youmans B."/>
            <person name="Ayvaz T."/>
            <person name="Ross M."/>
            <person name="Santibanez J."/>
            <person name="Aqrawi P."/>
            <person name="Gross S."/>
            <person name="Joshi V."/>
            <person name="Fowler G."/>
            <person name="Nazareth L."/>
            <person name="Reid J."/>
            <person name="Worley K."/>
            <person name="Petrosino J."/>
            <person name="Highlander S."/>
            <person name="Gibbs R."/>
        </authorList>
    </citation>
    <scope>NUCLEOTIDE SEQUENCE [LARGE SCALE GENOMIC DNA]</scope>
    <source>
        <strain evidence="8 9">DSM 15829</strain>
    </source>
</reference>
<keyword evidence="3" id="KW-0732">Signal</keyword>
<gene>
    <name evidence="8" type="ORF">HMPREF0091_11062</name>
</gene>
<evidence type="ECO:0000256" key="4">
    <source>
        <dbReference type="ARBA" id="ARBA00023088"/>
    </source>
</evidence>
<keyword evidence="4" id="KW-0572">Peptidoglycan-anchor</keyword>
<dbReference type="Proteomes" id="UP000005947">
    <property type="component" value="Unassembled WGS sequence"/>
</dbReference>
<evidence type="ECO:0000313" key="9">
    <source>
        <dbReference type="Proteomes" id="UP000005947"/>
    </source>
</evidence>
<dbReference type="InterPro" id="IPR044024">
    <property type="entry name" value="aRib"/>
</dbReference>
<comment type="caution">
    <text evidence="8">The sequence shown here is derived from an EMBL/GenBank/DDBJ whole genome shotgun (WGS) entry which is preliminary data.</text>
</comment>
<sequence>TKAYEFTTVVKQNVIDATGDQAPEGYVRVTFKAGEHAQVAGGSSKAFDVLSGTKFSEVKTKLPSVTTDEGYTFKGWTPELPQGDTQVNEAASYTAVVLANIIDVTNNPQTPTPQGFVRVTFEAGEGGVLIHNNQTYAQVIYDVKIGNAMPVAPKVKPNEGLKHRDTKDGWTPTLSDVAGEKNATYTAVYYAMSDPAIAEENPALLVSAAPTVNPVHTQTKQITGKGVAGATITVTFPDGATTQTGVVDAHGNFSIEVPSTVQLKQNQIITVVQIEKDKIPESVNVVVTPSKADRFKIPAQRVVVDDKTHLTPSEKDKVKHNLNDANPDVKPAKQTISDNGDASLEFDDGSTLVIPADKLVVERVVPPTPPTPSTPSAPVPTTSDANTHQPLPQGKPALPQTGVNDASPFASLMLGLGGFLGLFGIRRRKKRGDNTTEQDSDNTAQ</sequence>
<feature type="non-terminal residue" evidence="8">
    <location>
        <position position="1"/>
    </location>
</feature>
<proteinExistence type="predicted"/>
<dbReference type="AlphaFoldDB" id="F1T6H1"/>
<dbReference type="Gene3D" id="2.60.40.10">
    <property type="entry name" value="Immunoglobulins"/>
    <property type="match status" value="1"/>
</dbReference>
<keyword evidence="9" id="KW-1185">Reference proteome</keyword>
<keyword evidence="2" id="KW-0964">Secreted</keyword>
<evidence type="ECO:0000256" key="6">
    <source>
        <dbReference type="SAM" id="Phobius"/>
    </source>
</evidence>
<feature type="domain" description="Gram-positive cocci surface proteins LPxTG" evidence="7">
    <location>
        <begin position="398"/>
        <end position="436"/>
    </location>
</feature>
<dbReference type="Gene3D" id="3.10.20.890">
    <property type="match status" value="1"/>
</dbReference>
<accession>F1T6H1</accession>
<evidence type="ECO:0000256" key="3">
    <source>
        <dbReference type="ARBA" id="ARBA00022729"/>
    </source>
</evidence>
<dbReference type="RefSeq" id="WP_006303268.1">
    <property type="nucleotide sequence ID" value="NZ_ACGK02000003.1"/>
</dbReference>
<organism evidence="8 9">
    <name type="scientific">Fannyhessea vaginae DSM 15829</name>
    <dbReference type="NCBI Taxonomy" id="525256"/>
    <lineage>
        <taxon>Bacteria</taxon>
        <taxon>Bacillati</taxon>
        <taxon>Actinomycetota</taxon>
        <taxon>Coriobacteriia</taxon>
        <taxon>Coriobacteriales</taxon>
        <taxon>Atopobiaceae</taxon>
        <taxon>Fannyhessea</taxon>
    </lineage>
</organism>